<dbReference type="GO" id="GO:0005886">
    <property type="term" value="C:plasma membrane"/>
    <property type="evidence" value="ECO:0007669"/>
    <property type="project" value="UniProtKB-SubCell"/>
</dbReference>
<feature type="transmembrane region" description="Helical" evidence="13">
    <location>
        <begin position="650"/>
        <end position="670"/>
    </location>
</feature>
<keyword evidence="8" id="KW-1278">Translocase</keyword>
<dbReference type="InterPro" id="IPR007698">
    <property type="entry name" value="AlaDH/PNT_NAD(H)-bd"/>
</dbReference>
<evidence type="ECO:0000256" key="3">
    <source>
        <dbReference type="ARBA" id="ARBA00022475"/>
    </source>
</evidence>
<feature type="transmembrane region" description="Helical" evidence="13">
    <location>
        <begin position="790"/>
        <end position="811"/>
    </location>
</feature>
<name>E1Z9C5_CHLVA</name>
<dbReference type="RefSeq" id="XP_005849857.1">
    <property type="nucleotide sequence ID" value="XM_005849795.1"/>
</dbReference>
<dbReference type="PANTHER" id="PTHR10160:SF19">
    <property type="entry name" value="PROTON-TRANSLOCATING NAD(P)(+) TRANSHYDROGENASE"/>
    <property type="match status" value="1"/>
</dbReference>
<feature type="transmembrane region" description="Helical" evidence="13">
    <location>
        <begin position="604"/>
        <end position="629"/>
    </location>
</feature>
<dbReference type="InterPro" id="IPR034300">
    <property type="entry name" value="PNTB-like"/>
</dbReference>
<dbReference type="SUPFAM" id="SSF51735">
    <property type="entry name" value="NAD(P)-binding Rossmann-fold domains"/>
    <property type="match status" value="1"/>
</dbReference>
<keyword evidence="7" id="KW-0521">NADP</keyword>
<feature type="transmembrane region" description="Helical" evidence="13">
    <location>
        <begin position="728"/>
        <end position="746"/>
    </location>
</feature>
<dbReference type="GO" id="GO:0016491">
    <property type="term" value="F:oxidoreductase activity"/>
    <property type="evidence" value="ECO:0007669"/>
    <property type="project" value="InterPro"/>
</dbReference>
<comment type="catalytic activity">
    <reaction evidence="12">
        <text>NAD(+) + NADPH + H(+)(in) = NADH + NADP(+) + H(+)(out)</text>
        <dbReference type="Rhea" id="RHEA:47992"/>
        <dbReference type="ChEBI" id="CHEBI:15378"/>
        <dbReference type="ChEBI" id="CHEBI:57540"/>
        <dbReference type="ChEBI" id="CHEBI:57783"/>
        <dbReference type="ChEBI" id="CHEBI:57945"/>
        <dbReference type="ChEBI" id="CHEBI:58349"/>
        <dbReference type="EC" id="7.1.1.1"/>
    </reaction>
</comment>
<evidence type="ECO:0000256" key="2">
    <source>
        <dbReference type="ARBA" id="ARBA00012943"/>
    </source>
</evidence>
<evidence type="ECO:0000256" key="12">
    <source>
        <dbReference type="ARBA" id="ARBA00048202"/>
    </source>
</evidence>
<dbReference type="InParanoid" id="E1Z9C5"/>
<evidence type="ECO:0000256" key="11">
    <source>
        <dbReference type="ARBA" id="ARBA00023136"/>
    </source>
</evidence>
<keyword evidence="17" id="KW-1185">Reference proteome</keyword>
<dbReference type="GeneID" id="17356844"/>
<feature type="transmembrane region" description="Helical" evidence="13">
    <location>
        <begin position="758"/>
        <end position="778"/>
    </location>
</feature>
<evidence type="ECO:0000259" key="14">
    <source>
        <dbReference type="SMART" id="SM01002"/>
    </source>
</evidence>
<proteinExistence type="predicted"/>
<dbReference type="InterPro" id="IPR024605">
    <property type="entry name" value="NADP_transhyd_a_C"/>
</dbReference>
<dbReference type="GO" id="GO:0008750">
    <property type="term" value="F:proton-translocating NAD(P)+ transhydrogenase activity"/>
    <property type="evidence" value="ECO:0007669"/>
    <property type="project" value="UniProtKB-EC"/>
</dbReference>
<dbReference type="OMA" id="EQCREVD"/>
<protein>
    <recommendedName>
        <fullName evidence="2">proton-translocating NAD(P)(+) transhydrogenase</fullName>
        <ecNumber evidence="2">7.1.1.1</ecNumber>
    </recommendedName>
</protein>
<dbReference type="PROSITE" id="PS00837">
    <property type="entry name" value="ALADH_PNT_2"/>
    <property type="match status" value="1"/>
</dbReference>
<keyword evidence="11 13" id="KW-0472">Membrane</keyword>
<dbReference type="AlphaFoldDB" id="E1Z9C5"/>
<evidence type="ECO:0000256" key="4">
    <source>
        <dbReference type="ARBA" id="ARBA00022519"/>
    </source>
</evidence>
<evidence type="ECO:0000256" key="10">
    <source>
        <dbReference type="ARBA" id="ARBA00023027"/>
    </source>
</evidence>
<evidence type="ECO:0000256" key="7">
    <source>
        <dbReference type="ARBA" id="ARBA00022857"/>
    </source>
</evidence>
<dbReference type="EC" id="7.1.1.1" evidence="2"/>
<dbReference type="InterPro" id="IPR029035">
    <property type="entry name" value="DHS-like_NAD/FAD-binding_dom"/>
</dbReference>
<dbReference type="Pfam" id="PF12769">
    <property type="entry name" value="PNTB_4TM"/>
    <property type="match status" value="1"/>
</dbReference>
<dbReference type="SMART" id="SM01003">
    <property type="entry name" value="AlaDh_PNT_N"/>
    <property type="match status" value="1"/>
</dbReference>
<keyword evidence="6" id="KW-0547">Nucleotide-binding</keyword>
<dbReference type="Gene3D" id="3.40.50.1220">
    <property type="entry name" value="TPP-binding domain"/>
    <property type="match status" value="1"/>
</dbReference>
<evidence type="ECO:0000313" key="16">
    <source>
        <dbReference type="EMBL" id="EFN57755.1"/>
    </source>
</evidence>
<keyword evidence="9 13" id="KW-1133">Transmembrane helix</keyword>
<feature type="transmembrane region" description="Helical" evidence="13">
    <location>
        <begin position="579"/>
        <end position="598"/>
    </location>
</feature>
<keyword evidence="4" id="KW-0997">Cell inner membrane</keyword>
<evidence type="ECO:0000256" key="9">
    <source>
        <dbReference type="ARBA" id="ARBA00022989"/>
    </source>
</evidence>
<dbReference type="STRING" id="554065.E1Z9C5"/>
<sequence length="1138" mass="115919">MGPLPLVLHRQWCALGCAVHRRSHVVRACGAGLLQEGAASTTNSHSDTAPTEIVVHGSNGVQAAASSPPPSPGIPYSELAVGQCRQGSTWGKEGTLPPRPFFEQQPVCAAPRPAGVPGESWPGERRVALTPAGAGALLKAGFRAVVVQRGAGEQANFSDEEYAAAGAALGSREEAFGQDVVLKIHAPDLGGEVGLLREGATLLSFLYPGQHPELVQALAARKATVLLAMDCIPRTLSHAQTFDALSSMANIAGYRAVIEAAAHFGRFFTGQITAAGRVPPAKVLVIGGGVAGLAAVGTAKSLGAVVRVFDTRAAVAEQARSLEAEFLTVDVQESGEGSGGYGRQMSDAYVAAEMALFREQAREVDIIITTALIPGKRAPLLITRDMVESMKPGSVTVDLAAEQGGNVETTVPGQVVRHGSVTCIGYTDMPSRLPAQASSLYSNNISKLLLSAGPFSTGCKGQLAVDHADEAVRGALVLERGELRWPAPALPAPAPPAAAAPAAAAKTERTPASIFRETLSSAASLAVGLAALVAFGVASPGAAFSSMVTKFGLSSICGYQTVWGVTPALHSPLMSVTNAISGLTAVGGMVLAGGGLVPGSAAQALAAVAVAVSAVNIGGGFTITQVGCLRVACWTWDMFKRPDDPPEFNHLYALPAAAALAVYGAGHAAGYDQMEALSYLAATGLCIGAIACLAHHNTARLGNTLGMLGVLIGVATALGSLAAVPQTYAQILALLVAGALAGAAVARRILITSLPQMVAAFHSLVGLAAVCTSISSYLAGEPLHVDGVHLVTTLLGAFIGAITLTGSAVAFGKLHGLLKSAPLRLPGKNVWNLLLLGGSVAAAYAFLAQATTDRSVGIAALAATSGLAGVLGAHMTASIGGADMPVVITLLNSYSGYALCAEGFMLQNDLLTCVGALIGSSGAILSYIMCRAMNRSLANVILGGYGTGGGGGKGGKGAQAQGSHTEIDVAGAAEAILHSRSVLIVPGYGLAAANAQYAIAELAKQRRAAGAEVKFGIHPVAGRMPGQLNVLLAEAGVPYDIVEEMDEVNPKMESFDLVLVIGANDTVNSAALEDPHSVIAGKRGVWRSKHVIVMKRTMGAGYAGADNPVFYKPNTSMLLGDARAVCDRLRAAVAEHRG</sequence>
<dbReference type="EMBL" id="GL433839">
    <property type="protein sequence ID" value="EFN57755.1"/>
    <property type="molecule type" value="Genomic_DNA"/>
</dbReference>
<organism evidence="17">
    <name type="scientific">Chlorella variabilis</name>
    <name type="common">Green alga</name>
    <dbReference type="NCBI Taxonomy" id="554065"/>
    <lineage>
        <taxon>Eukaryota</taxon>
        <taxon>Viridiplantae</taxon>
        <taxon>Chlorophyta</taxon>
        <taxon>core chlorophytes</taxon>
        <taxon>Trebouxiophyceae</taxon>
        <taxon>Chlorellales</taxon>
        <taxon>Chlorellaceae</taxon>
        <taxon>Chlorella clade</taxon>
        <taxon>Chlorella</taxon>
    </lineage>
</organism>
<feature type="domain" description="Alanine dehydrogenase/pyridine nucleotide transhydrogenase NAD(H)-binding" evidence="14">
    <location>
        <begin position="261"/>
        <end position="425"/>
    </location>
</feature>
<evidence type="ECO:0000256" key="8">
    <source>
        <dbReference type="ARBA" id="ARBA00022967"/>
    </source>
</evidence>
<dbReference type="GO" id="GO:0005743">
    <property type="term" value="C:mitochondrial inner membrane"/>
    <property type="evidence" value="ECO:0007669"/>
    <property type="project" value="TreeGrafter"/>
</dbReference>
<accession>E1Z9C5</accession>
<dbReference type="Gene3D" id="3.40.50.720">
    <property type="entry name" value="NAD(P)-binding Rossmann-like Domain"/>
    <property type="match status" value="2"/>
</dbReference>
<dbReference type="PANTHER" id="PTHR10160">
    <property type="entry name" value="NAD(P) TRANSHYDROGENASE"/>
    <property type="match status" value="1"/>
</dbReference>
<reference evidence="16 17" key="1">
    <citation type="journal article" date="2010" name="Plant Cell">
        <title>The Chlorella variabilis NC64A genome reveals adaptation to photosymbiosis, coevolution with viruses, and cryptic sex.</title>
        <authorList>
            <person name="Blanc G."/>
            <person name="Duncan G."/>
            <person name="Agarkova I."/>
            <person name="Borodovsky M."/>
            <person name="Gurnon J."/>
            <person name="Kuo A."/>
            <person name="Lindquist E."/>
            <person name="Lucas S."/>
            <person name="Pangilinan J."/>
            <person name="Polle J."/>
            <person name="Salamov A."/>
            <person name="Terry A."/>
            <person name="Yamada T."/>
            <person name="Dunigan D.D."/>
            <person name="Grigoriev I.V."/>
            <person name="Claverie J.M."/>
            <person name="Van Etten J.L."/>
        </authorList>
    </citation>
    <scope>NUCLEOTIDE SEQUENCE [LARGE SCALE GENOMIC DNA]</scope>
    <source>
        <strain evidence="16 17">NC64A</strain>
    </source>
</reference>
<dbReference type="Pfam" id="PF02233">
    <property type="entry name" value="PNTB"/>
    <property type="match status" value="1"/>
</dbReference>
<evidence type="ECO:0000259" key="15">
    <source>
        <dbReference type="SMART" id="SM01003"/>
    </source>
</evidence>
<dbReference type="OrthoDB" id="37244at2759"/>
<evidence type="ECO:0000256" key="13">
    <source>
        <dbReference type="SAM" id="Phobius"/>
    </source>
</evidence>
<dbReference type="GO" id="GO:0006740">
    <property type="term" value="P:NADPH regeneration"/>
    <property type="evidence" value="ECO:0007669"/>
    <property type="project" value="TreeGrafter"/>
</dbReference>
<comment type="subcellular location">
    <subcellularLocation>
        <location evidence="1">Cell inner membrane</location>
        <topology evidence="1">Multi-pass membrane protein</topology>
    </subcellularLocation>
</comment>
<dbReference type="FunFam" id="3.40.50.720:FF:000028">
    <property type="entry name" value="NAD(P) transhydrogenase subunit alpha"/>
    <property type="match status" value="1"/>
</dbReference>
<dbReference type="NCBIfam" id="TIGR00561">
    <property type="entry name" value="pntA"/>
    <property type="match status" value="1"/>
</dbReference>
<evidence type="ECO:0000256" key="1">
    <source>
        <dbReference type="ARBA" id="ARBA00004429"/>
    </source>
</evidence>
<dbReference type="SUPFAM" id="SSF52283">
    <property type="entry name" value="Formate/glycerate dehydrogenase catalytic domain-like"/>
    <property type="match status" value="1"/>
</dbReference>
<feature type="transmembrane region" description="Helical" evidence="13">
    <location>
        <begin position="831"/>
        <end position="850"/>
    </location>
</feature>
<feature type="transmembrane region" description="Helical" evidence="13">
    <location>
        <begin position="910"/>
        <end position="930"/>
    </location>
</feature>
<dbReference type="PROSITE" id="PS00836">
    <property type="entry name" value="ALADH_PNT_1"/>
    <property type="match status" value="1"/>
</dbReference>
<dbReference type="Pfam" id="PF01262">
    <property type="entry name" value="AlaDh_PNT_C"/>
    <property type="match status" value="1"/>
</dbReference>
<dbReference type="CDD" id="cd05304">
    <property type="entry name" value="Rubrum_tdh"/>
    <property type="match status" value="1"/>
</dbReference>
<evidence type="ECO:0000256" key="6">
    <source>
        <dbReference type="ARBA" id="ARBA00022741"/>
    </source>
</evidence>
<feature type="transmembrane region" description="Helical" evidence="13">
    <location>
        <begin position="522"/>
        <end position="544"/>
    </location>
</feature>
<dbReference type="eggNOG" id="ENOG502QQ0A">
    <property type="taxonomic scope" value="Eukaryota"/>
</dbReference>
<evidence type="ECO:0000256" key="5">
    <source>
        <dbReference type="ARBA" id="ARBA00022692"/>
    </source>
</evidence>
<keyword evidence="5 13" id="KW-0812">Transmembrane</keyword>
<dbReference type="InterPro" id="IPR036291">
    <property type="entry name" value="NAD(P)-bd_dom_sf"/>
</dbReference>
<dbReference type="InterPro" id="IPR008143">
    <property type="entry name" value="Ala_DH/PNT_CS2"/>
</dbReference>
<dbReference type="Proteomes" id="UP000008141">
    <property type="component" value="Unassembled WGS sequence"/>
</dbReference>
<dbReference type="InterPro" id="IPR008142">
    <property type="entry name" value="AlaDH/PNT_CS1"/>
</dbReference>
<gene>
    <name evidence="16" type="ORF">CHLNCDRAFT_34729</name>
</gene>
<dbReference type="Pfam" id="PF05222">
    <property type="entry name" value="AlaDh_PNT_N"/>
    <property type="match status" value="1"/>
</dbReference>
<dbReference type="SUPFAM" id="SSF52467">
    <property type="entry name" value="DHS-like NAD/FAD-binding domain"/>
    <property type="match status" value="1"/>
</dbReference>
<dbReference type="NCBIfam" id="NF006942">
    <property type="entry name" value="PRK09424.1"/>
    <property type="match status" value="1"/>
</dbReference>
<dbReference type="KEGG" id="cvr:CHLNCDRAFT_34729"/>
<dbReference type="InterPro" id="IPR007886">
    <property type="entry name" value="AlaDH/PNT_N"/>
</dbReference>
<feature type="domain" description="Alanine dehydrogenase/pyridine nucleotide transhydrogenase N-terminal" evidence="15">
    <location>
        <begin position="115"/>
        <end position="252"/>
    </location>
</feature>
<feature type="transmembrane region" description="Helical" evidence="13">
    <location>
        <begin position="701"/>
        <end position="722"/>
    </location>
</feature>
<dbReference type="InterPro" id="IPR026255">
    <property type="entry name" value="NADP_transhyd_a"/>
</dbReference>
<dbReference type="SMART" id="SM01002">
    <property type="entry name" value="AlaDh_PNT_C"/>
    <property type="match status" value="1"/>
</dbReference>
<evidence type="ECO:0000313" key="17">
    <source>
        <dbReference type="Proteomes" id="UP000008141"/>
    </source>
</evidence>
<dbReference type="GO" id="GO:0050661">
    <property type="term" value="F:NADP binding"/>
    <property type="evidence" value="ECO:0007669"/>
    <property type="project" value="TreeGrafter"/>
</dbReference>
<feature type="transmembrane region" description="Helical" evidence="13">
    <location>
        <begin position="676"/>
        <end position="694"/>
    </location>
</feature>
<keyword evidence="3" id="KW-1003">Cell membrane</keyword>
<keyword evidence="10" id="KW-0520">NAD</keyword>